<feature type="domain" description="Carbohydrate kinase PfkB" evidence="3">
    <location>
        <begin position="2"/>
        <end position="118"/>
    </location>
</feature>
<dbReference type="InterPro" id="IPR029056">
    <property type="entry name" value="Ribokinase-like"/>
</dbReference>
<proteinExistence type="predicted"/>
<keyword evidence="1" id="KW-0808">Transferase</keyword>
<evidence type="ECO:0000256" key="1">
    <source>
        <dbReference type="ARBA" id="ARBA00022679"/>
    </source>
</evidence>
<gene>
    <name evidence="4" type="ORF">S01H1_73355</name>
</gene>
<dbReference type="GO" id="GO:0005829">
    <property type="term" value="C:cytosol"/>
    <property type="evidence" value="ECO:0007669"/>
    <property type="project" value="TreeGrafter"/>
</dbReference>
<dbReference type="Pfam" id="PF00294">
    <property type="entry name" value="PfkB"/>
    <property type="match status" value="1"/>
</dbReference>
<dbReference type="InterPro" id="IPR011611">
    <property type="entry name" value="PfkB_dom"/>
</dbReference>
<protein>
    <recommendedName>
        <fullName evidence="3">Carbohydrate kinase PfkB domain-containing protein</fullName>
    </recommendedName>
</protein>
<dbReference type="AlphaFoldDB" id="X0X0S3"/>
<dbReference type="InterPro" id="IPR002173">
    <property type="entry name" value="Carboh/pur_kinase_PfkB_CS"/>
</dbReference>
<evidence type="ECO:0000313" key="4">
    <source>
        <dbReference type="EMBL" id="GAG29022.1"/>
    </source>
</evidence>
<reference evidence="4" key="1">
    <citation type="journal article" date="2014" name="Front. Microbiol.">
        <title>High frequency of phylogenetically diverse reductive dehalogenase-homologous genes in deep subseafloor sedimentary metagenomes.</title>
        <authorList>
            <person name="Kawai M."/>
            <person name="Futagami T."/>
            <person name="Toyoda A."/>
            <person name="Takaki Y."/>
            <person name="Nishi S."/>
            <person name="Hori S."/>
            <person name="Arai W."/>
            <person name="Tsubouchi T."/>
            <person name="Morono Y."/>
            <person name="Uchiyama I."/>
            <person name="Ito T."/>
            <person name="Fujiyama A."/>
            <person name="Inagaki F."/>
            <person name="Takami H."/>
        </authorList>
    </citation>
    <scope>NUCLEOTIDE SEQUENCE</scope>
    <source>
        <strain evidence="4">Expedition CK06-06</strain>
    </source>
</reference>
<dbReference type="PANTHER" id="PTHR10584:SF166">
    <property type="entry name" value="RIBOKINASE"/>
    <property type="match status" value="1"/>
</dbReference>
<accession>X0X0S3</accession>
<dbReference type="PANTHER" id="PTHR10584">
    <property type="entry name" value="SUGAR KINASE"/>
    <property type="match status" value="1"/>
</dbReference>
<comment type="caution">
    <text evidence="4">The sequence shown here is derived from an EMBL/GenBank/DDBJ whole genome shotgun (WGS) entry which is preliminary data.</text>
</comment>
<dbReference type="PROSITE" id="PS00584">
    <property type="entry name" value="PFKB_KINASES_2"/>
    <property type="match status" value="1"/>
</dbReference>
<feature type="non-terminal residue" evidence="4">
    <location>
        <position position="1"/>
    </location>
</feature>
<organism evidence="4">
    <name type="scientific">marine sediment metagenome</name>
    <dbReference type="NCBI Taxonomy" id="412755"/>
    <lineage>
        <taxon>unclassified sequences</taxon>
        <taxon>metagenomes</taxon>
        <taxon>ecological metagenomes</taxon>
    </lineage>
</organism>
<dbReference type="EMBL" id="BARS01049012">
    <property type="protein sequence ID" value="GAG29022.1"/>
    <property type="molecule type" value="Genomic_DNA"/>
</dbReference>
<dbReference type="GO" id="GO:0016301">
    <property type="term" value="F:kinase activity"/>
    <property type="evidence" value="ECO:0007669"/>
    <property type="project" value="UniProtKB-KW"/>
</dbReference>
<name>X0X0S3_9ZZZZ</name>
<dbReference type="Gene3D" id="3.40.1190.20">
    <property type="match status" value="1"/>
</dbReference>
<dbReference type="SUPFAM" id="SSF53613">
    <property type="entry name" value="Ribokinase-like"/>
    <property type="match status" value="1"/>
</dbReference>
<evidence type="ECO:0000259" key="3">
    <source>
        <dbReference type="Pfam" id="PF00294"/>
    </source>
</evidence>
<sequence>TLLRRIDCLIINEDEARMLAAERNLPTAGEKILGMGPRTVIIKRGEAGSIMFGSDGRMFVLPGFPASQVKDPTGAGDSFAGGLMGYLAQKGKRDFESLKTAIAYGTVTASFTIADFSLQGLAAVTKDDIDSRLETLRKLTQF</sequence>
<keyword evidence="2" id="KW-0418">Kinase</keyword>
<evidence type="ECO:0000256" key="2">
    <source>
        <dbReference type="ARBA" id="ARBA00022777"/>
    </source>
</evidence>